<dbReference type="Pfam" id="PF14340">
    <property type="entry name" value="DUF4395"/>
    <property type="match status" value="1"/>
</dbReference>
<keyword evidence="1" id="KW-0812">Transmembrane</keyword>
<feature type="transmembrane region" description="Helical" evidence="1">
    <location>
        <begin position="20"/>
        <end position="42"/>
    </location>
</feature>
<keyword evidence="4" id="KW-1185">Reference proteome</keyword>
<feature type="transmembrane region" description="Helical" evidence="1">
    <location>
        <begin position="86"/>
        <end position="105"/>
    </location>
</feature>
<keyword evidence="1" id="KW-1133">Transmembrane helix</keyword>
<keyword evidence="3" id="KW-0012">Acyltransferase</keyword>
<reference evidence="3 4" key="1">
    <citation type="submission" date="2020-07" db="EMBL/GenBank/DDBJ databases">
        <title>Genomic Encyclopedia of Type Strains, Phase IV (KMG-IV): sequencing the most valuable type-strain genomes for metagenomic binning, comparative biology and taxonomic classification.</title>
        <authorList>
            <person name="Goeker M."/>
        </authorList>
    </citation>
    <scope>NUCLEOTIDE SEQUENCE [LARGE SCALE GENOMIC DNA]</scope>
    <source>
        <strain evidence="3 4">DSM 17721</strain>
    </source>
</reference>
<evidence type="ECO:0000313" key="3">
    <source>
        <dbReference type="EMBL" id="MBA2883125.1"/>
    </source>
</evidence>
<sequence>MMAQACPISFETINEKVARVNAALTVLCMLVFVLTPFKAVILILGADLFIRAFLKPGYSFFSLLSRRILRMLNAEPTMTNAGPKIFAAKTGFVFTFVIGLLYWLGIPAASYIFATILALFAFLEAAAGFCVACRLYPFMPDFVK</sequence>
<proteinExistence type="predicted"/>
<dbReference type="EMBL" id="JACDUS010000017">
    <property type="protein sequence ID" value="MBA2883125.1"/>
    <property type="molecule type" value="Genomic_DNA"/>
</dbReference>
<protein>
    <submittedName>
        <fullName evidence="3">Apolipoprotein N-acyltransferase</fullName>
    </submittedName>
</protein>
<evidence type="ECO:0000256" key="1">
    <source>
        <dbReference type="SAM" id="Phobius"/>
    </source>
</evidence>
<comment type="caution">
    <text evidence="3">The sequence shown here is derived from an EMBL/GenBank/DDBJ whole genome shotgun (WGS) entry which is preliminary data.</text>
</comment>
<keyword evidence="3" id="KW-0449">Lipoprotein</keyword>
<gene>
    <name evidence="3" type="ORF">HNR65_003486</name>
</gene>
<dbReference type="RefSeq" id="WP_181552740.1">
    <property type="nucleotide sequence ID" value="NZ_JACDUS010000017.1"/>
</dbReference>
<accession>A0A7W0CCH5</accession>
<keyword evidence="1" id="KW-0472">Membrane</keyword>
<feature type="transmembrane region" description="Helical" evidence="1">
    <location>
        <begin position="111"/>
        <end position="136"/>
    </location>
</feature>
<name>A0A7W0CCH5_9BACT</name>
<dbReference type="InterPro" id="IPR025508">
    <property type="entry name" value="DUF4395"/>
</dbReference>
<evidence type="ECO:0000313" key="4">
    <source>
        <dbReference type="Proteomes" id="UP000525298"/>
    </source>
</evidence>
<keyword evidence="3" id="KW-0808">Transferase</keyword>
<evidence type="ECO:0000259" key="2">
    <source>
        <dbReference type="Pfam" id="PF14340"/>
    </source>
</evidence>
<feature type="domain" description="DUF4395" evidence="2">
    <location>
        <begin position="13"/>
        <end position="138"/>
    </location>
</feature>
<dbReference type="AlphaFoldDB" id="A0A7W0CCH5"/>
<dbReference type="Proteomes" id="UP000525298">
    <property type="component" value="Unassembled WGS sequence"/>
</dbReference>
<dbReference type="GO" id="GO:0016746">
    <property type="term" value="F:acyltransferase activity"/>
    <property type="evidence" value="ECO:0007669"/>
    <property type="project" value="UniProtKB-KW"/>
</dbReference>
<organism evidence="3 4">
    <name type="scientific">Desulfosalsimonas propionicica</name>
    <dbReference type="NCBI Taxonomy" id="332175"/>
    <lineage>
        <taxon>Bacteria</taxon>
        <taxon>Pseudomonadati</taxon>
        <taxon>Thermodesulfobacteriota</taxon>
        <taxon>Desulfobacteria</taxon>
        <taxon>Desulfobacterales</taxon>
        <taxon>Desulfosalsimonadaceae</taxon>
        <taxon>Desulfosalsimonas</taxon>
    </lineage>
</organism>
<feature type="transmembrane region" description="Helical" evidence="1">
    <location>
        <begin position="48"/>
        <end position="65"/>
    </location>
</feature>